<reference evidence="3" key="1">
    <citation type="submission" date="2012-02" db="EMBL/GenBank/DDBJ databases">
        <title>Genome sequencing of Giardia lamblia Genotypes A2 and B isolates (DH and GS) and comparative analysis with the genomes of Genotypes A1 and E (WB and Pig).</title>
        <authorList>
            <person name="Adam R."/>
            <person name="Dahlstrom E."/>
            <person name="Martens C."/>
            <person name="Bruno D."/>
            <person name="Barbian K."/>
            <person name="Porcella S.F."/>
            <person name="Nash T."/>
        </authorList>
    </citation>
    <scope>NUCLEOTIDE SEQUENCE</scope>
    <source>
        <strain evidence="3">DH</strain>
    </source>
</reference>
<dbReference type="InterPro" id="IPR027417">
    <property type="entry name" value="P-loop_NTPase"/>
</dbReference>
<dbReference type="InterPro" id="IPR050566">
    <property type="entry name" value="Deoxyribonucleoside_kinase"/>
</dbReference>
<dbReference type="VEuPathDB" id="GiardiaDB:GL50803_0032674"/>
<dbReference type="GO" id="GO:0016787">
    <property type="term" value="F:hydrolase activity"/>
    <property type="evidence" value="ECO:0007669"/>
    <property type="project" value="UniProtKB-KW"/>
</dbReference>
<feature type="domain" description="Deoxynucleoside kinase" evidence="1">
    <location>
        <begin position="81"/>
        <end position="261"/>
    </location>
</feature>
<dbReference type="EMBL" id="AHGT01000070">
    <property type="protein sequence ID" value="ESU35723.1"/>
    <property type="molecule type" value="Genomic_DNA"/>
</dbReference>
<comment type="caution">
    <text evidence="2">The sequence shown here is derived from an EMBL/GenBank/DDBJ whole genome shotgun (WGS) entry which is preliminary data.</text>
</comment>
<evidence type="ECO:0000313" key="3">
    <source>
        <dbReference type="Proteomes" id="UP000018320"/>
    </source>
</evidence>
<dbReference type="Gene3D" id="3.40.50.300">
    <property type="entry name" value="P-loop containing nucleotide triphosphate hydrolases"/>
    <property type="match status" value="1"/>
</dbReference>
<organism evidence="2 3">
    <name type="scientific">Giardia intestinalis</name>
    <name type="common">Giardia lamblia</name>
    <dbReference type="NCBI Taxonomy" id="5741"/>
    <lineage>
        <taxon>Eukaryota</taxon>
        <taxon>Metamonada</taxon>
        <taxon>Diplomonadida</taxon>
        <taxon>Hexamitidae</taxon>
        <taxon>Giardiinae</taxon>
        <taxon>Giardia</taxon>
    </lineage>
</organism>
<dbReference type="AlphaFoldDB" id="V6TA17"/>
<evidence type="ECO:0000313" key="2">
    <source>
        <dbReference type="EMBL" id="ESU35723.1"/>
    </source>
</evidence>
<dbReference type="Pfam" id="PF01712">
    <property type="entry name" value="dNK"/>
    <property type="match status" value="1"/>
</dbReference>
<reference evidence="2 3" key="2">
    <citation type="journal article" date="2013" name="Genome Biol. Evol.">
        <title>Genome sequencing of Giardia lamblia genotypes A2 and B isolates (DH and GS) and comparative analysis with the genomes of genotypes A1 and E (WB and Pig).</title>
        <authorList>
            <person name="Adam R.D."/>
            <person name="Dahlstrom E.W."/>
            <person name="Martens C.A."/>
            <person name="Bruno D.P."/>
            <person name="Barbian K.D."/>
            <person name="Ricklefs S.M."/>
            <person name="Hernandez M.M."/>
            <person name="Narla N.P."/>
            <person name="Patel R.B."/>
            <person name="Porcella S.F."/>
            <person name="Nash T.E."/>
        </authorList>
    </citation>
    <scope>NUCLEOTIDE SEQUENCE [LARGE SCALE GENOMIC DNA]</scope>
    <source>
        <strain evidence="2 3">DH</strain>
    </source>
</reference>
<dbReference type="PANTHER" id="PTHR10513:SF35">
    <property type="entry name" value="DEOXYADENOSINE KINASE"/>
    <property type="match status" value="1"/>
</dbReference>
<dbReference type="Proteomes" id="UP000018320">
    <property type="component" value="Unassembled WGS sequence"/>
</dbReference>
<keyword evidence="2" id="KW-0378">Hydrolase</keyword>
<dbReference type="VEuPathDB" id="GiardiaDB:GL50581_2239"/>
<gene>
    <name evidence="2" type="ORF">DHA2_150977</name>
</gene>
<proteinExistence type="predicted"/>
<accession>V6TA17</accession>
<sequence length="377" mass="43391">MESQATGAGRRGENKMTLFYEPQNQPGTELVKKDSLFYSATEQFLELIDCSVNSEESVTERLSLAGMAHMIPPASVDPRVIVVDGPIGAGKSTFCRRLADYGVYLGLNVALIEEVVALESFSAYGITLEEYYQDPHANAYRFQLAVVRALGDQLLEFRFTDRYKDCDLVIFDRWLPSTSAFILFQMEERHITPRQGMYLHYLIDAYMSYAGVLPGTHVRFATDPLVCEQRIISRAVENAHRQCEEDALMTVRRTNEHLLEQRGVYCPLFNLNYPLALIEARFISEGNQYSLSRAVEATRQYVIKDTHFLGEDRRYFIQLDQRKVNSSRFFAELCDWAFCWKRDAAKRDVYNSLLTFEQFKRALDYPCGEHPTDNSDE</sequence>
<dbReference type="PANTHER" id="PTHR10513">
    <property type="entry name" value="DEOXYNUCLEOSIDE KINASE"/>
    <property type="match status" value="1"/>
</dbReference>
<dbReference type="InterPro" id="IPR031314">
    <property type="entry name" value="DNK_dom"/>
</dbReference>
<protein>
    <submittedName>
        <fullName evidence="2">p-loop containing nucleoside triphosphate hydrolase superfamily protein</fullName>
    </submittedName>
</protein>
<evidence type="ECO:0000259" key="1">
    <source>
        <dbReference type="Pfam" id="PF01712"/>
    </source>
</evidence>
<dbReference type="GO" id="GO:0019136">
    <property type="term" value="F:deoxynucleoside kinase activity"/>
    <property type="evidence" value="ECO:0007669"/>
    <property type="project" value="TreeGrafter"/>
</dbReference>
<dbReference type="SUPFAM" id="SSF52540">
    <property type="entry name" value="P-loop containing nucleoside triphosphate hydrolases"/>
    <property type="match status" value="1"/>
</dbReference>
<dbReference type="GO" id="GO:0005737">
    <property type="term" value="C:cytoplasm"/>
    <property type="evidence" value="ECO:0007669"/>
    <property type="project" value="TreeGrafter"/>
</dbReference>
<dbReference type="VEuPathDB" id="GiardiaDB:DHA2_150977"/>
<name>V6TA17_GIAIN</name>